<keyword evidence="4" id="KW-0378">Hydrolase</keyword>
<accession>A0A0C9RW55</accession>
<reference evidence="9" key="1">
    <citation type="submission" date="2015-02" db="EMBL/GenBank/DDBJ databases">
        <title>A transcriptome of Wollemia nobilis - a relic of Gondwana.</title>
        <authorList>
            <person name="Chia J.Y."/>
            <person name="Leong Y.S."/>
            <person name="Abdul Karim S."/>
            <person name="Wan Azmi N."/>
            <person name="Hercus R."/>
            <person name="Croft L."/>
        </authorList>
    </citation>
    <scope>NUCLEOTIDE SEQUENCE</scope>
    <source>
        <strain evidence="9">MaeBrown</strain>
        <tissue evidence="9">Leaf</tissue>
    </source>
</reference>
<comment type="similarity">
    <text evidence="2">Belongs to the metallo-dependent hydrolases superfamily. Adenosine and AMP deaminases family.</text>
</comment>
<dbReference type="GO" id="GO:0004000">
    <property type="term" value="F:adenosine deaminase activity"/>
    <property type="evidence" value="ECO:0007669"/>
    <property type="project" value="TreeGrafter"/>
</dbReference>
<dbReference type="SUPFAM" id="SSF51556">
    <property type="entry name" value="Metallo-dependent hydrolases"/>
    <property type="match status" value="1"/>
</dbReference>
<dbReference type="InterPro" id="IPR001365">
    <property type="entry name" value="A_deaminase_dom"/>
</dbReference>
<evidence type="ECO:0000259" key="8">
    <source>
        <dbReference type="Pfam" id="PF00962"/>
    </source>
</evidence>
<dbReference type="InterPro" id="IPR006330">
    <property type="entry name" value="Ado/ade_deaminase"/>
</dbReference>
<keyword evidence="5" id="KW-0862">Zinc</keyword>
<keyword evidence="6" id="KW-0546">Nucleotide metabolism</keyword>
<keyword evidence="3" id="KW-0479">Metal-binding</keyword>
<evidence type="ECO:0000256" key="5">
    <source>
        <dbReference type="ARBA" id="ARBA00022833"/>
    </source>
</evidence>
<evidence type="ECO:0000256" key="2">
    <source>
        <dbReference type="ARBA" id="ARBA00006676"/>
    </source>
</evidence>
<dbReference type="InterPro" id="IPR032466">
    <property type="entry name" value="Metal_Hydrolase"/>
</dbReference>
<dbReference type="PANTHER" id="PTHR11409:SF42">
    <property type="entry name" value="ADENOSINE DEAMINASE-LIKE PROTEIN"/>
    <property type="match status" value="1"/>
</dbReference>
<evidence type="ECO:0000313" key="9">
    <source>
        <dbReference type="EMBL" id="JAG88174.1"/>
    </source>
</evidence>
<protein>
    <submittedName>
        <fullName evidence="9">TSA: Wollemia nobilis Ref_Wollemi_Transcript_9671_1593 transcribed RNA sequence</fullName>
    </submittedName>
</protein>
<dbReference type="GO" id="GO:0046103">
    <property type="term" value="P:inosine biosynthetic process"/>
    <property type="evidence" value="ECO:0007669"/>
    <property type="project" value="TreeGrafter"/>
</dbReference>
<evidence type="ECO:0000256" key="4">
    <source>
        <dbReference type="ARBA" id="ARBA00022801"/>
    </source>
</evidence>
<dbReference type="PANTHER" id="PTHR11409">
    <property type="entry name" value="ADENOSINE DEAMINASE"/>
    <property type="match status" value="1"/>
</dbReference>
<dbReference type="GO" id="GO:0006154">
    <property type="term" value="P:adenosine catabolic process"/>
    <property type="evidence" value="ECO:0007669"/>
    <property type="project" value="TreeGrafter"/>
</dbReference>
<evidence type="ECO:0000256" key="1">
    <source>
        <dbReference type="ARBA" id="ARBA00001947"/>
    </source>
</evidence>
<proteinExistence type="inferred from homology"/>
<organism evidence="9">
    <name type="scientific">Wollemia nobilis</name>
    <dbReference type="NCBI Taxonomy" id="56998"/>
    <lineage>
        <taxon>Eukaryota</taxon>
        <taxon>Viridiplantae</taxon>
        <taxon>Streptophyta</taxon>
        <taxon>Embryophyta</taxon>
        <taxon>Tracheophyta</taxon>
        <taxon>Spermatophyta</taxon>
        <taxon>Pinopsida</taxon>
        <taxon>Pinidae</taxon>
        <taxon>Conifers II</taxon>
        <taxon>Araucariales</taxon>
        <taxon>Araucariaceae</taxon>
        <taxon>Wollemia</taxon>
    </lineage>
</organism>
<evidence type="ECO:0000256" key="6">
    <source>
        <dbReference type="ARBA" id="ARBA00023080"/>
    </source>
</evidence>
<comment type="cofactor">
    <cofactor evidence="1">
        <name>Zn(2+)</name>
        <dbReference type="ChEBI" id="CHEBI:29105"/>
    </cofactor>
</comment>
<dbReference type="EMBL" id="GCHU01009617">
    <property type="protein sequence ID" value="JAG88174.1"/>
    <property type="molecule type" value="Transcribed_RNA"/>
</dbReference>
<dbReference type="Pfam" id="PF00962">
    <property type="entry name" value="A_deaminase"/>
    <property type="match status" value="1"/>
</dbReference>
<dbReference type="FunFam" id="3.20.20.140:FF:000050">
    <property type="entry name" value="Adenosine/AMP deaminase family protein"/>
    <property type="match status" value="1"/>
</dbReference>
<dbReference type="AlphaFoldDB" id="A0A0C9RW55"/>
<evidence type="ECO:0000256" key="7">
    <source>
        <dbReference type="ARBA" id="ARBA00048787"/>
    </source>
</evidence>
<dbReference type="GO" id="GO:0046872">
    <property type="term" value="F:metal ion binding"/>
    <property type="evidence" value="ECO:0007669"/>
    <property type="project" value="UniProtKB-KW"/>
</dbReference>
<dbReference type="CDD" id="cd00443">
    <property type="entry name" value="ADA_AMPD"/>
    <property type="match status" value="1"/>
</dbReference>
<name>A0A0C9RW55_9CONI</name>
<sequence>MSMDVGSAEMGMDEWCRRVPKVELHAHLNGSIRDSTLLELARERSKKGDLVLSDVEGVILKDDRSLQECFKLFDLIHVLTTDHGTISRITKEVIEDFAAENVIYLELRTTPKKNEAIGMSKRSYVEAVLAGFKAVETVEAIYLPSDGSIQFPGEVVQQNNVCRGSRMHQIFVRLLLSIDRRDSLDGAMETVQLALEMRNTGVVGIDLSGNPVVGHWQTFLPALTWARKQGLPITLHCGEVPNRQEIQGMLKFHPERLGHVCCLEDLEWKTLKESDIPVEVCLTSNVRTECVTSIADHHFADLYRVKHPLILCTDDPGVFSTTISREYALAASCFDLTKMELFQLAKHAVNFIFADNKMKETLRLIIEETECNLLMPHEHVENSVSPK</sequence>
<feature type="domain" description="Adenosine deaminase" evidence="8">
    <location>
        <begin position="20"/>
        <end position="363"/>
    </location>
</feature>
<comment type="catalytic activity">
    <reaction evidence="7">
        <text>N(6)-methyl-AMP + H2O + H(+) = IMP + methylamine</text>
        <dbReference type="Rhea" id="RHEA:16001"/>
        <dbReference type="ChEBI" id="CHEBI:15377"/>
        <dbReference type="ChEBI" id="CHEBI:15378"/>
        <dbReference type="ChEBI" id="CHEBI:58053"/>
        <dbReference type="ChEBI" id="CHEBI:59338"/>
        <dbReference type="ChEBI" id="CHEBI:144842"/>
    </reaction>
    <physiologicalReaction direction="left-to-right" evidence="7">
        <dbReference type="Rhea" id="RHEA:16002"/>
    </physiologicalReaction>
</comment>
<evidence type="ECO:0000256" key="3">
    <source>
        <dbReference type="ARBA" id="ARBA00022723"/>
    </source>
</evidence>
<dbReference type="Gene3D" id="3.20.20.140">
    <property type="entry name" value="Metal-dependent hydrolases"/>
    <property type="match status" value="1"/>
</dbReference>
<dbReference type="GO" id="GO:0009117">
    <property type="term" value="P:nucleotide metabolic process"/>
    <property type="evidence" value="ECO:0007669"/>
    <property type="project" value="UniProtKB-KW"/>
</dbReference>